<gene>
    <name evidence="1" type="ORF">GH723_05240</name>
</gene>
<dbReference type="NCBIfam" id="TIGR03848">
    <property type="entry name" value="MSMEG_4193"/>
    <property type="match status" value="1"/>
</dbReference>
<dbReference type="SMART" id="SM00855">
    <property type="entry name" value="PGAM"/>
    <property type="match status" value="1"/>
</dbReference>
<dbReference type="InterPro" id="IPR013078">
    <property type="entry name" value="His_Pase_superF_clade-1"/>
</dbReference>
<dbReference type="PANTHER" id="PTHR48100">
    <property type="entry name" value="BROAD-SPECIFICITY PHOSPHATASE YOR283W-RELATED"/>
    <property type="match status" value="1"/>
</dbReference>
<protein>
    <submittedName>
        <fullName evidence="1">MSMEG_4193 family putative phosphomutase</fullName>
    </submittedName>
</protein>
<accession>A0A5Q2RCI6</accession>
<name>A0A5Q2RCI6_9ACTN</name>
<dbReference type="GO" id="GO:0005737">
    <property type="term" value="C:cytoplasm"/>
    <property type="evidence" value="ECO:0007669"/>
    <property type="project" value="TreeGrafter"/>
</dbReference>
<dbReference type="InterPro" id="IPR050275">
    <property type="entry name" value="PGM_Phosphatase"/>
</dbReference>
<proteinExistence type="predicted"/>
<dbReference type="Pfam" id="PF00300">
    <property type="entry name" value="His_Phos_1"/>
    <property type="match status" value="1"/>
</dbReference>
<keyword evidence="2" id="KW-1185">Reference proteome</keyword>
<dbReference type="InterPro" id="IPR022492">
    <property type="entry name" value="Phosphomutase_MSMEG4193_put"/>
</dbReference>
<dbReference type="KEGG" id="atq:GH723_05240"/>
<dbReference type="InterPro" id="IPR029033">
    <property type="entry name" value="His_PPase_superfam"/>
</dbReference>
<dbReference type="Gene3D" id="3.40.50.1240">
    <property type="entry name" value="Phosphoglycerate mutase-like"/>
    <property type="match status" value="1"/>
</dbReference>
<dbReference type="AlphaFoldDB" id="A0A5Q2RCI6"/>
<dbReference type="GO" id="GO:0016791">
    <property type="term" value="F:phosphatase activity"/>
    <property type="evidence" value="ECO:0007669"/>
    <property type="project" value="TreeGrafter"/>
</dbReference>
<evidence type="ECO:0000313" key="2">
    <source>
        <dbReference type="Proteomes" id="UP000334019"/>
    </source>
</evidence>
<organism evidence="1 2">
    <name type="scientific">Actinomarinicola tropica</name>
    <dbReference type="NCBI Taxonomy" id="2789776"/>
    <lineage>
        <taxon>Bacteria</taxon>
        <taxon>Bacillati</taxon>
        <taxon>Actinomycetota</taxon>
        <taxon>Acidimicrobiia</taxon>
        <taxon>Acidimicrobiales</taxon>
        <taxon>Iamiaceae</taxon>
        <taxon>Actinomarinicola</taxon>
    </lineage>
</organism>
<dbReference type="CDD" id="cd07067">
    <property type="entry name" value="HP_PGM_like"/>
    <property type="match status" value="1"/>
</dbReference>
<dbReference type="EMBL" id="CP045851">
    <property type="protein sequence ID" value="QGG94558.1"/>
    <property type="molecule type" value="Genomic_DNA"/>
</dbReference>
<evidence type="ECO:0000313" key="1">
    <source>
        <dbReference type="EMBL" id="QGG94558.1"/>
    </source>
</evidence>
<dbReference type="RefSeq" id="WP_153758664.1">
    <property type="nucleotide sequence ID" value="NZ_CP045851.1"/>
</dbReference>
<dbReference type="Proteomes" id="UP000334019">
    <property type="component" value="Chromosome"/>
</dbReference>
<dbReference type="SUPFAM" id="SSF53254">
    <property type="entry name" value="Phosphoglycerate mutase-like"/>
    <property type="match status" value="1"/>
</dbReference>
<dbReference type="PANTHER" id="PTHR48100:SF2">
    <property type="entry name" value="CONSERVED PROTEIN"/>
    <property type="match status" value="1"/>
</dbReference>
<sequence>MPPRRRRPPTSTLVLLVRHGQTPTTGAVLPGRTPGLHLSEAGQQQADRAAARIAALKGVAAVYASPLERTRETAAPIARATGLRVRRDKGLLECDFGDWTGRELKELMKLPEWHTVQSRPSMFRFPRGESFAEMQLRISSAVQRLAQAHRGETIVAVSHADPIKAAVADAAGAHLDAFQRLVISPCSITALLVGDAATTVLTVNSTGDDLTTLAPS</sequence>
<reference evidence="1 2" key="1">
    <citation type="submission" date="2019-11" db="EMBL/GenBank/DDBJ databases">
        <authorList>
            <person name="He Y."/>
        </authorList>
    </citation>
    <scope>NUCLEOTIDE SEQUENCE [LARGE SCALE GENOMIC DNA]</scope>
    <source>
        <strain evidence="1 2">SCSIO 58843</strain>
    </source>
</reference>